<name>A0A182UJU1_9DIPT</name>
<dbReference type="AlphaFoldDB" id="A0A182UJU1"/>
<accession>A0A182UJU1</accession>
<protein>
    <submittedName>
        <fullName evidence="1">Uncharacterized protein</fullName>
    </submittedName>
</protein>
<reference evidence="2" key="1">
    <citation type="submission" date="2014-01" db="EMBL/GenBank/DDBJ databases">
        <title>The Genome Sequence of Anopheles melas CM1001059_A (V2).</title>
        <authorList>
            <consortium name="The Broad Institute Genomics Platform"/>
            <person name="Neafsey D.E."/>
            <person name="Besansky N."/>
            <person name="Howell P."/>
            <person name="Walton C."/>
            <person name="Young S.K."/>
            <person name="Zeng Q."/>
            <person name="Gargeya S."/>
            <person name="Fitzgerald M."/>
            <person name="Haas B."/>
            <person name="Abouelleil A."/>
            <person name="Allen A.W."/>
            <person name="Alvarado L."/>
            <person name="Arachchi H.M."/>
            <person name="Berlin A.M."/>
            <person name="Chapman S.B."/>
            <person name="Gainer-Dewar J."/>
            <person name="Goldberg J."/>
            <person name="Griggs A."/>
            <person name="Gujja S."/>
            <person name="Hansen M."/>
            <person name="Howarth C."/>
            <person name="Imamovic A."/>
            <person name="Ireland A."/>
            <person name="Larimer J."/>
            <person name="McCowan C."/>
            <person name="Murphy C."/>
            <person name="Pearson M."/>
            <person name="Poon T.W."/>
            <person name="Priest M."/>
            <person name="Roberts A."/>
            <person name="Saif S."/>
            <person name="Shea T."/>
            <person name="Sisk P."/>
            <person name="Sykes S."/>
            <person name="Wortman J."/>
            <person name="Nusbaum C."/>
            <person name="Birren B."/>
        </authorList>
    </citation>
    <scope>NUCLEOTIDE SEQUENCE [LARGE SCALE GENOMIC DNA]</scope>
    <source>
        <strain evidence="2">CM1001059</strain>
    </source>
</reference>
<sequence>MKKLNANPSVLIKSHVHVRSSSGLARRLRRKKEGPGSARSEIRLSYNSCIVGLCNQFKYPLDGASQRLQPGCCINGNVKAERIIPSCAHVMRAGTEGERGSFKTVQKVEYCTRGRLRAVE</sequence>
<dbReference type="VEuPathDB" id="VectorBase:AMEC021691"/>
<dbReference type="EnsemblMetazoa" id="AMEC013159-RA">
    <property type="protein sequence ID" value="AMEC013159-PA"/>
    <property type="gene ID" value="AMEC013159"/>
</dbReference>
<dbReference type="VEuPathDB" id="VectorBase:AMEC013159"/>
<evidence type="ECO:0000313" key="1">
    <source>
        <dbReference type="EnsemblMetazoa" id="AMEC013159-PA"/>
    </source>
</evidence>
<proteinExistence type="predicted"/>
<reference evidence="1" key="2">
    <citation type="submission" date="2020-05" db="UniProtKB">
        <authorList>
            <consortium name="EnsemblMetazoa"/>
        </authorList>
    </citation>
    <scope>IDENTIFICATION</scope>
    <source>
        <strain evidence="1">CM1001059</strain>
    </source>
</reference>
<evidence type="ECO:0000313" key="2">
    <source>
        <dbReference type="Proteomes" id="UP000075902"/>
    </source>
</evidence>
<dbReference type="Proteomes" id="UP000075902">
    <property type="component" value="Unassembled WGS sequence"/>
</dbReference>
<keyword evidence="2" id="KW-1185">Reference proteome</keyword>
<organism evidence="1 2">
    <name type="scientific">Anopheles melas</name>
    <dbReference type="NCBI Taxonomy" id="34690"/>
    <lineage>
        <taxon>Eukaryota</taxon>
        <taxon>Metazoa</taxon>
        <taxon>Ecdysozoa</taxon>
        <taxon>Arthropoda</taxon>
        <taxon>Hexapoda</taxon>
        <taxon>Insecta</taxon>
        <taxon>Pterygota</taxon>
        <taxon>Neoptera</taxon>
        <taxon>Endopterygota</taxon>
        <taxon>Diptera</taxon>
        <taxon>Nematocera</taxon>
        <taxon>Culicoidea</taxon>
        <taxon>Culicidae</taxon>
        <taxon>Anophelinae</taxon>
        <taxon>Anopheles</taxon>
    </lineage>
</organism>
<dbReference type="EnsemblMetazoa" id="AMEC021691-RA">
    <property type="protein sequence ID" value="AMEC021691-PA"/>
    <property type="gene ID" value="AMEC021691"/>
</dbReference>